<accession>A0AA39IXY5</accession>
<organism evidence="2 3">
    <name type="scientific">Armillaria borealis</name>
    <dbReference type="NCBI Taxonomy" id="47425"/>
    <lineage>
        <taxon>Eukaryota</taxon>
        <taxon>Fungi</taxon>
        <taxon>Dikarya</taxon>
        <taxon>Basidiomycota</taxon>
        <taxon>Agaricomycotina</taxon>
        <taxon>Agaricomycetes</taxon>
        <taxon>Agaricomycetidae</taxon>
        <taxon>Agaricales</taxon>
        <taxon>Marasmiineae</taxon>
        <taxon>Physalacriaceae</taxon>
        <taxon>Armillaria</taxon>
    </lineage>
</organism>
<gene>
    <name evidence="2" type="ORF">EV421DRAFT_1852690</name>
</gene>
<evidence type="ECO:0000256" key="1">
    <source>
        <dbReference type="SAM" id="SignalP"/>
    </source>
</evidence>
<protein>
    <submittedName>
        <fullName evidence="2">Uncharacterized protein</fullName>
    </submittedName>
</protein>
<reference evidence="2" key="1">
    <citation type="submission" date="2023-06" db="EMBL/GenBank/DDBJ databases">
        <authorList>
            <consortium name="Lawrence Berkeley National Laboratory"/>
            <person name="Ahrendt S."/>
            <person name="Sahu N."/>
            <person name="Indic B."/>
            <person name="Wong-Bajracharya J."/>
            <person name="Merenyi Z."/>
            <person name="Ke H.-M."/>
            <person name="Monk M."/>
            <person name="Kocsube S."/>
            <person name="Drula E."/>
            <person name="Lipzen A."/>
            <person name="Balint B."/>
            <person name="Henrissat B."/>
            <person name="Andreopoulos B."/>
            <person name="Martin F.M."/>
            <person name="Harder C.B."/>
            <person name="Rigling D."/>
            <person name="Ford K.L."/>
            <person name="Foster G.D."/>
            <person name="Pangilinan J."/>
            <person name="Papanicolaou A."/>
            <person name="Barry K."/>
            <person name="LaButti K."/>
            <person name="Viragh M."/>
            <person name="Koriabine M."/>
            <person name="Yan M."/>
            <person name="Riley R."/>
            <person name="Champramary S."/>
            <person name="Plett K.L."/>
            <person name="Tsai I.J."/>
            <person name="Slot J."/>
            <person name="Sipos G."/>
            <person name="Plett J."/>
            <person name="Nagy L.G."/>
            <person name="Grigoriev I.V."/>
        </authorList>
    </citation>
    <scope>NUCLEOTIDE SEQUENCE</scope>
    <source>
        <strain evidence="2">FPL87.14</strain>
    </source>
</reference>
<comment type="caution">
    <text evidence="2">The sequence shown here is derived from an EMBL/GenBank/DDBJ whole genome shotgun (WGS) entry which is preliminary data.</text>
</comment>
<evidence type="ECO:0000313" key="3">
    <source>
        <dbReference type="Proteomes" id="UP001175226"/>
    </source>
</evidence>
<sequence>MESIFKLFWVWMGASLHACVSYPLPSHGAALLSLPSLSDLAIILFGPYLCHFLTPSSMPFRQPQHDPIPFLLALSVSP</sequence>
<keyword evidence="1" id="KW-0732">Signal</keyword>
<proteinExistence type="predicted"/>
<name>A0AA39IXY5_9AGAR</name>
<feature type="chain" id="PRO_5041218999" evidence="1">
    <location>
        <begin position="22"/>
        <end position="78"/>
    </location>
</feature>
<evidence type="ECO:0000313" key="2">
    <source>
        <dbReference type="EMBL" id="KAK0431637.1"/>
    </source>
</evidence>
<feature type="signal peptide" evidence="1">
    <location>
        <begin position="1"/>
        <end position="21"/>
    </location>
</feature>
<dbReference type="EMBL" id="JAUEPT010000109">
    <property type="protein sequence ID" value="KAK0431637.1"/>
    <property type="molecule type" value="Genomic_DNA"/>
</dbReference>
<dbReference type="AlphaFoldDB" id="A0AA39IXY5"/>
<keyword evidence="3" id="KW-1185">Reference proteome</keyword>
<dbReference type="Proteomes" id="UP001175226">
    <property type="component" value="Unassembled WGS sequence"/>
</dbReference>